<dbReference type="Pfam" id="PF22562">
    <property type="entry name" value="UBA_7"/>
    <property type="match status" value="1"/>
</dbReference>
<dbReference type="GO" id="GO:0031397">
    <property type="term" value="P:negative regulation of protein ubiquitination"/>
    <property type="evidence" value="ECO:0007669"/>
    <property type="project" value="TreeGrafter"/>
</dbReference>
<dbReference type="PANTHER" id="PTHR46340:SF1">
    <property type="entry name" value="UBX DOMAIN-CONTAINING PROTEIN 1"/>
    <property type="match status" value="1"/>
</dbReference>
<accession>A0A5P1FUP1</accession>
<dbReference type="InterPro" id="IPR016024">
    <property type="entry name" value="ARM-type_fold"/>
</dbReference>
<dbReference type="Gene3D" id="1.25.10.10">
    <property type="entry name" value="Leucine-rich Repeat Variant"/>
    <property type="match status" value="1"/>
</dbReference>
<dbReference type="Proteomes" id="UP000243459">
    <property type="component" value="Chromosome 1"/>
</dbReference>
<sequence>MKYKKRRFLEVPQKIRSTISNITSVALENIQEPLKVFVWEFDKGDFHHWADLFNHFDTFFEKFIKPRKDLQVEDAFLEENLPFPREAVLQILRVTRIILENCTNKHFYSSYEQHLSSLLASTDADVFEASLQTLAAFLKKPAGKCSIRDASLTSKLFAISQGWGSKEEGLGLIACSLINGCDSVASEIGSALHFEFYSIVDSPDKSTDVGHGQGLQVIHLPNISLSNENDLAVLHQLVQQYNVPPKFRFSLLTRLRFARAFGSLTSRHQYICIRLYAFIALVQASIDADDLTSFFNNEPEFINELVSLLNYEDEVPEKIRILAVLSLVALCQDRTRQSTVLVSVTSGGHRGILPSLMQKAVENITSCSTKLSVVYVEALLSLVSVLVSSTPGSLALQEAGYIPTILPLLKDTNIEHLQLVSTAVHVVEGFLDFNNPASALFRDLGGLDDAITRLMIEVSCIEKGSNKNEDESQYNRKGKQVVGSSSEFELHPLHSETSVSYHRKVLMKALLRAISLASYVPGSSGRIDGSEESILPLCLSTIFRRAKDFGGGVFSLAAIVMSDLLHKDPTCFPVLDAAGLPQAFLDSITSGVICSAEAVTCIPQCLDALCLNNTGLQLVKDSNALRCFVKIFTSQSYLRALSGDTPGSLSNALDELLRHASSLRALGVDMLIEILSTVAAVGSGLESNVSRNSRTLTSAPMEIDLEDGKSVSSGEGDQSKMGNCEQKTESTSDATVLSVELFLPECISNVARLLETILQNADTCRLFIEKKGIEAVLKLLTLQKMPIYVPIGQNISVAFKNISPQHSAALSKAVCSSIREHVKITIELWENVKGAKLAEVESVKQLEVLKSLSNLEDLLSLSSILLKGTTTLISELGSADADLLSDLGKTYKEILWQISLTSDSKIEEKREADQEAGSGEAYVSNVAGRESDDDGNVVPVVRYMNPVSVRSSSASHWNGDPDFVSVVRSSGSIHRHGRHGLSRIRGGRLSRQLDASLTESEVSISALDNFVLQDTKKKSPATLVLELLLKLNFTLRSFFAALVKGLAARRRADSSSLSPASKSLVTALAKLFHDALNYPGYPTGGLETWSLKCRYLGKVVDDMASLIFDNRRQSCNASLVNSFYANGTFKELLTTFVATSQLLWTPPFSVSTPGHDQSITIVGNKVSHNSWLLDTLQSYCRLLEYHVNAPLLLSPTQPSQAQLLVQPVAAGLSIGLFPVPREPEMFVRLLQSQVLDAILPVWNHPMFPNCNPALITSVISLVAHIYSGVGDLKNGHGGVARNAGQRITAPALDESTIATIVDMGFSRVRAEEALRSVGTNSVEIATDWLFSHPEEPVQEDIQLAQALALSLGNSSEPTKDDNSDEAKNAFTEDKGAEPPPVDDILAASMRLLLSSDVIAFHLTDLLVTLCNRNKGEDRAKVVLYLIQQLKLCPADFSKETGALCPISHILALVLSEQQRELQP</sequence>
<gene>
    <name evidence="3" type="ORF">A4U43_C01F35760</name>
</gene>
<dbReference type="Pfam" id="PF06025">
    <property type="entry name" value="DUF913"/>
    <property type="match status" value="1"/>
</dbReference>
<evidence type="ECO:0000256" key="1">
    <source>
        <dbReference type="SAM" id="MobiDB-lite"/>
    </source>
</evidence>
<feature type="domain" description="UBA" evidence="2">
    <location>
        <begin position="1291"/>
        <end position="1332"/>
    </location>
</feature>
<dbReference type="CDD" id="cd14327">
    <property type="entry name" value="UBA_atUPL1_2_like"/>
    <property type="match status" value="1"/>
</dbReference>
<dbReference type="PROSITE" id="PS50030">
    <property type="entry name" value="UBA"/>
    <property type="match status" value="1"/>
</dbReference>
<organism evidence="3 4">
    <name type="scientific">Asparagus officinalis</name>
    <name type="common">Garden asparagus</name>
    <dbReference type="NCBI Taxonomy" id="4686"/>
    <lineage>
        <taxon>Eukaryota</taxon>
        <taxon>Viridiplantae</taxon>
        <taxon>Streptophyta</taxon>
        <taxon>Embryophyta</taxon>
        <taxon>Tracheophyta</taxon>
        <taxon>Spermatophyta</taxon>
        <taxon>Magnoliopsida</taxon>
        <taxon>Liliopsida</taxon>
        <taxon>Asparagales</taxon>
        <taxon>Asparagaceae</taxon>
        <taxon>Asparagoideae</taxon>
        <taxon>Asparagus</taxon>
    </lineage>
</organism>
<dbReference type="SUPFAM" id="SSF48371">
    <property type="entry name" value="ARM repeat"/>
    <property type="match status" value="1"/>
</dbReference>
<feature type="region of interest" description="Disordered" evidence="1">
    <location>
        <begin position="706"/>
        <end position="727"/>
    </location>
</feature>
<evidence type="ECO:0000313" key="3">
    <source>
        <dbReference type="EMBL" id="ONK82065.1"/>
    </source>
</evidence>
<dbReference type="FunFam" id="1.10.8.10:FF:000067">
    <property type="entry name" value="E3 ubiquitin-protein ligase UPL1"/>
    <property type="match status" value="1"/>
</dbReference>
<dbReference type="InterPro" id="IPR009060">
    <property type="entry name" value="UBA-like_sf"/>
</dbReference>
<dbReference type="GO" id="GO:0005634">
    <property type="term" value="C:nucleus"/>
    <property type="evidence" value="ECO:0007669"/>
    <property type="project" value="TreeGrafter"/>
</dbReference>
<dbReference type="InterPro" id="IPR010309">
    <property type="entry name" value="E3_Ub_ligase_DUF908"/>
</dbReference>
<dbReference type="Gramene" id="ONK82065">
    <property type="protein sequence ID" value="ONK82065"/>
    <property type="gene ID" value="A4U43_C01F35760"/>
</dbReference>
<dbReference type="PANTHER" id="PTHR46340">
    <property type="entry name" value="UBX DOMAIN-CONTAINING PROTEIN 1"/>
    <property type="match status" value="1"/>
</dbReference>
<dbReference type="GO" id="GO:0036435">
    <property type="term" value="F:K48-linked polyubiquitin modification-dependent protein binding"/>
    <property type="evidence" value="ECO:0007669"/>
    <property type="project" value="TreeGrafter"/>
</dbReference>
<dbReference type="Gene3D" id="1.10.8.10">
    <property type="entry name" value="DNA helicase RuvA subunit, C-terminal domain"/>
    <property type="match status" value="1"/>
</dbReference>
<proteinExistence type="predicted"/>
<dbReference type="SMART" id="SM00165">
    <property type="entry name" value="UBA"/>
    <property type="match status" value="1"/>
</dbReference>
<name>A0A5P1FUP1_ASPOF</name>
<feature type="region of interest" description="Disordered" evidence="1">
    <location>
        <begin position="907"/>
        <end position="933"/>
    </location>
</feature>
<dbReference type="SUPFAM" id="SSF46934">
    <property type="entry name" value="UBA-like"/>
    <property type="match status" value="1"/>
</dbReference>
<dbReference type="InterPro" id="IPR010314">
    <property type="entry name" value="E3_Ub_ligase_DUF913"/>
</dbReference>
<dbReference type="OMA" id="IMIKERY"/>
<feature type="region of interest" description="Disordered" evidence="1">
    <location>
        <begin position="1352"/>
        <end position="1379"/>
    </location>
</feature>
<protein>
    <recommendedName>
        <fullName evidence="2">UBA domain-containing protein</fullName>
    </recommendedName>
</protein>
<keyword evidence="4" id="KW-1185">Reference proteome</keyword>
<dbReference type="GO" id="GO:1903094">
    <property type="term" value="P:negative regulation of protein K48-linked deubiquitination"/>
    <property type="evidence" value="ECO:0007669"/>
    <property type="project" value="TreeGrafter"/>
</dbReference>
<dbReference type="InterPro" id="IPR015940">
    <property type="entry name" value="UBA"/>
</dbReference>
<evidence type="ECO:0000313" key="4">
    <source>
        <dbReference type="Proteomes" id="UP000243459"/>
    </source>
</evidence>
<feature type="compositionally biased region" description="Basic and acidic residues" evidence="1">
    <location>
        <begin position="1357"/>
        <end position="1376"/>
    </location>
</feature>
<dbReference type="GO" id="GO:0005737">
    <property type="term" value="C:cytoplasm"/>
    <property type="evidence" value="ECO:0007669"/>
    <property type="project" value="TreeGrafter"/>
</dbReference>
<dbReference type="InterPro" id="IPR011989">
    <property type="entry name" value="ARM-like"/>
</dbReference>
<evidence type="ECO:0000259" key="2">
    <source>
        <dbReference type="PROSITE" id="PS50030"/>
    </source>
</evidence>
<dbReference type="Pfam" id="PF06012">
    <property type="entry name" value="DUF908"/>
    <property type="match status" value="2"/>
</dbReference>
<dbReference type="EMBL" id="CM007381">
    <property type="protein sequence ID" value="ONK82065.1"/>
    <property type="molecule type" value="Genomic_DNA"/>
</dbReference>
<dbReference type="GO" id="GO:0032435">
    <property type="term" value="P:negative regulation of proteasomal ubiquitin-dependent protein catabolic process"/>
    <property type="evidence" value="ECO:0007669"/>
    <property type="project" value="TreeGrafter"/>
</dbReference>
<reference evidence="4" key="1">
    <citation type="journal article" date="2017" name="Nat. Commun.">
        <title>The asparagus genome sheds light on the origin and evolution of a young Y chromosome.</title>
        <authorList>
            <person name="Harkess A."/>
            <person name="Zhou J."/>
            <person name="Xu C."/>
            <person name="Bowers J.E."/>
            <person name="Van der Hulst R."/>
            <person name="Ayyampalayam S."/>
            <person name="Mercati F."/>
            <person name="Riccardi P."/>
            <person name="McKain M.R."/>
            <person name="Kakrana A."/>
            <person name="Tang H."/>
            <person name="Ray J."/>
            <person name="Groenendijk J."/>
            <person name="Arikit S."/>
            <person name="Mathioni S.M."/>
            <person name="Nakano M."/>
            <person name="Shan H."/>
            <person name="Telgmann-Rauber A."/>
            <person name="Kanno A."/>
            <person name="Yue Z."/>
            <person name="Chen H."/>
            <person name="Li W."/>
            <person name="Chen Y."/>
            <person name="Xu X."/>
            <person name="Zhang Y."/>
            <person name="Luo S."/>
            <person name="Chen H."/>
            <person name="Gao J."/>
            <person name="Mao Z."/>
            <person name="Pires J.C."/>
            <person name="Luo M."/>
            <person name="Kudrna D."/>
            <person name="Wing R.A."/>
            <person name="Meyers B.C."/>
            <person name="Yi K."/>
            <person name="Kong H."/>
            <person name="Lavrijsen P."/>
            <person name="Sunseri F."/>
            <person name="Falavigna A."/>
            <person name="Ye Y."/>
            <person name="Leebens-Mack J.H."/>
            <person name="Chen G."/>
        </authorList>
    </citation>
    <scope>NUCLEOTIDE SEQUENCE [LARGE SCALE GENOMIC DNA]</scope>
    <source>
        <strain evidence="4">cv. DH0086</strain>
    </source>
</reference>